<evidence type="ECO:0000313" key="2">
    <source>
        <dbReference type="Proteomes" id="UP000037460"/>
    </source>
</evidence>
<dbReference type="EMBL" id="JWZX01003077">
    <property type="protein sequence ID" value="KOO24584.1"/>
    <property type="molecule type" value="Genomic_DNA"/>
</dbReference>
<evidence type="ECO:0000313" key="1">
    <source>
        <dbReference type="EMBL" id="KOO24584.1"/>
    </source>
</evidence>
<protein>
    <submittedName>
        <fullName evidence="1">Uncharacterized protein</fullName>
    </submittedName>
</protein>
<proteinExistence type="predicted"/>
<dbReference type="AlphaFoldDB" id="A0A0M0JDC4"/>
<dbReference type="OrthoDB" id="3176171at2759"/>
<dbReference type="Proteomes" id="UP000037460">
    <property type="component" value="Unassembled WGS sequence"/>
</dbReference>
<dbReference type="InterPro" id="IPR036514">
    <property type="entry name" value="SGNH_hydro_sf"/>
</dbReference>
<accession>A0A0M0JDC4</accession>
<dbReference type="SUPFAM" id="SSF52266">
    <property type="entry name" value="SGNH hydrolase"/>
    <property type="match status" value="1"/>
</dbReference>
<dbReference type="Gene3D" id="3.40.50.1110">
    <property type="entry name" value="SGNH hydrolase"/>
    <property type="match status" value="1"/>
</dbReference>
<keyword evidence="2" id="KW-1185">Reference proteome</keyword>
<name>A0A0M0JDC4_9EUKA</name>
<organism evidence="1 2">
    <name type="scientific">Chrysochromulina tobinii</name>
    <dbReference type="NCBI Taxonomy" id="1460289"/>
    <lineage>
        <taxon>Eukaryota</taxon>
        <taxon>Haptista</taxon>
        <taxon>Haptophyta</taxon>
        <taxon>Prymnesiophyceae</taxon>
        <taxon>Prymnesiales</taxon>
        <taxon>Chrysochromulinaceae</taxon>
        <taxon>Chrysochromulina</taxon>
    </lineage>
</organism>
<sequence>MLLTTTRQRPFAKPSHSPSLIRRCIGALSSTPDEPPWLAVYGDSLARGIFFDSVALFNGTQKDAPHPGHSANYSLDCALVEARPPLQRRKCGAFAFDGFLPTAGGGPVRVAHLDDANDASPAVGAAIDIVRLSFRLKTFTWEPAFDEPWLASLRRMRRLPDVLLLSSGIWDMQYPKEGGVELGANGFVGDETLGREGTKRVWSQELGANAFVVALRRFLTALRAAIGTARGQPRLLWLTVTAVSDAKLPLWKRPRMSTALARRYNELALPELRRAGVTPIDTFTSGAAHPELSTDGVHFPGPLSRHHAQLVWDAMCASTSAVVSASAVESNQGDVMGAVMGAEPPGAIGAIGDLSSEHRSNRIVILIGFV</sequence>
<comment type="caution">
    <text evidence="1">The sequence shown here is derived from an EMBL/GenBank/DDBJ whole genome shotgun (WGS) entry which is preliminary data.</text>
</comment>
<gene>
    <name evidence="1" type="ORF">Ctob_007017</name>
</gene>
<reference evidence="2" key="1">
    <citation type="journal article" date="2015" name="PLoS Genet.">
        <title>Genome Sequence and Transcriptome Analyses of Chrysochromulina tobin: Metabolic Tools for Enhanced Algal Fitness in the Prominent Order Prymnesiales (Haptophyceae).</title>
        <authorList>
            <person name="Hovde B.T."/>
            <person name="Deodato C.R."/>
            <person name="Hunsperger H.M."/>
            <person name="Ryken S.A."/>
            <person name="Yost W."/>
            <person name="Jha R.K."/>
            <person name="Patterson J."/>
            <person name="Monnat R.J. Jr."/>
            <person name="Barlow S.B."/>
            <person name="Starkenburg S.R."/>
            <person name="Cattolico R.A."/>
        </authorList>
    </citation>
    <scope>NUCLEOTIDE SEQUENCE</scope>
    <source>
        <strain evidence="2">CCMP291</strain>
    </source>
</reference>